<evidence type="ECO:0000259" key="11">
    <source>
        <dbReference type="SMART" id="SM01049"/>
    </source>
</evidence>
<dbReference type="PIRSF" id="PIRSF037314">
    <property type="entry name" value="STHK_MctS"/>
    <property type="match status" value="1"/>
</dbReference>
<evidence type="ECO:0000256" key="1">
    <source>
        <dbReference type="ARBA" id="ARBA00004651"/>
    </source>
</evidence>
<dbReference type="Pfam" id="PF07730">
    <property type="entry name" value="HisKA_3"/>
    <property type="match status" value="1"/>
</dbReference>
<keyword evidence="8 9" id="KW-0472">Membrane</keyword>
<dbReference type="InterPro" id="IPR050482">
    <property type="entry name" value="Sensor_HK_TwoCompSys"/>
</dbReference>
<dbReference type="EMBL" id="JAQQXS010000008">
    <property type="protein sequence ID" value="MDC8785548.1"/>
    <property type="molecule type" value="Genomic_DNA"/>
</dbReference>
<accession>A0ABT5KRJ3</accession>
<dbReference type="Pfam" id="PF02518">
    <property type="entry name" value="HATPase_c"/>
    <property type="match status" value="1"/>
</dbReference>
<evidence type="ECO:0000256" key="8">
    <source>
        <dbReference type="ARBA" id="ARBA00023136"/>
    </source>
</evidence>
<keyword evidence="3" id="KW-0808">Transferase</keyword>
<comment type="subcellular location">
    <subcellularLocation>
        <location evidence="1">Cell membrane</location>
        <topology evidence="1">Multi-pass membrane protein</topology>
    </subcellularLocation>
</comment>
<evidence type="ECO:0000259" key="10">
    <source>
        <dbReference type="SMART" id="SM00387"/>
    </source>
</evidence>
<keyword evidence="6 9" id="KW-1133">Transmembrane helix</keyword>
<dbReference type="InterPro" id="IPR036890">
    <property type="entry name" value="HATPase_C_sf"/>
</dbReference>
<sequence length="469" mass="51462">MRLRTKIILLAVLPLVASLALLAVAVRMQESRLARREHDLVERAYMEARRTELRNYVALAISTVQPLYDQHGTEKYAGPDDELNRQHALKLLASLDYGPDGYFFVYDLKGNVLMHSRQPELLGRNLWELRDAQGRPTIQQLIARARAGGGYVDYSWRKPSSGQAAAKLGYVVALERWQWMVGTGLYLDDIQSTMAQLDRDASANIGITLLWIVGIAVFGVALISVTGMALNFSEYRLAETKLRRLAHQVVQSQEDERAHLARELHDGVSQTLVSTKLLVEAAIENPVRGAMLASLNKALSRLNGCLTEVRRISHRLRPALLDTLGLPAALQHLGHEFDEAGPTRAVVHTDGAPQDLPEVVKTVLFRVAQESLTNVAKHAGATQLVLNLGLLDDGTLCMAISDDGRGFDSTAMQVNPELGIGLRNMRERMASIDGTLQVTAVLGHGTLIEARLPAAVLARWTAGTTGMAK</sequence>
<dbReference type="InterPro" id="IPR033480">
    <property type="entry name" value="sCache_2"/>
</dbReference>
<keyword evidence="5" id="KW-0418">Kinase</keyword>
<evidence type="ECO:0000256" key="3">
    <source>
        <dbReference type="ARBA" id="ARBA00022679"/>
    </source>
</evidence>
<name>A0ABT5KRJ3_9BURK</name>
<dbReference type="SMART" id="SM01049">
    <property type="entry name" value="Cache_2"/>
    <property type="match status" value="1"/>
</dbReference>
<feature type="domain" description="Single Cache" evidence="11">
    <location>
        <begin position="42"/>
        <end position="139"/>
    </location>
</feature>
<dbReference type="Pfam" id="PF17200">
    <property type="entry name" value="sCache_2"/>
    <property type="match status" value="1"/>
</dbReference>
<dbReference type="RefSeq" id="WP_273596667.1">
    <property type="nucleotide sequence ID" value="NZ_JAQQXS010000008.1"/>
</dbReference>
<dbReference type="Gene3D" id="3.30.565.10">
    <property type="entry name" value="Histidine kinase-like ATPase, C-terminal domain"/>
    <property type="match status" value="1"/>
</dbReference>
<dbReference type="PANTHER" id="PTHR24421">
    <property type="entry name" value="NITRATE/NITRITE SENSOR PROTEIN NARX-RELATED"/>
    <property type="match status" value="1"/>
</dbReference>
<dbReference type="CDD" id="cd18774">
    <property type="entry name" value="PDC2_HK_sensor"/>
    <property type="match status" value="1"/>
</dbReference>
<reference evidence="12 13" key="1">
    <citation type="submission" date="2022-10" db="EMBL/GenBank/DDBJ databases">
        <title>paucibacter sp. hw8 Genome sequencing.</title>
        <authorList>
            <person name="Park S."/>
        </authorList>
    </citation>
    <scope>NUCLEOTIDE SEQUENCE [LARGE SCALE GENOMIC DNA]</scope>
    <source>
        <strain evidence="13">hw8</strain>
    </source>
</reference>
<feature type="domain" description="Histidine kinase/HSP90-like ATPase" evidence="10">
    <location>
        <begin position="359"/>
        <end position="456"/>
    </location>
</feature>
<dbReference type="PANTHER" id="PTHR24421:SF59">
    <property type="entry name" value="OXYGEN SENSOR HISTIDINE KINASE NREB"/>
    <property type="match status" value="1"/>
</dbReference>
<dbReference type="SUPFAM" id="SSF55874">
    <property type="entry name" value="ATPase domain of HSP90 chaperone/DNA topoisomerase II/histidine kinase"/>
    <property type="match status" value="1"/>
</dbReference>
<keyword evidence="2" id="KW-1003">Cell membrane</keyword>
<evidence type="ECO:0000256" key="5">
    <source>
        <dbReference type="ARBA" id="ARBA00022777"/>
    </source>
</evidence>
<evidence type="ECO:0000313" key="13">
    <source>
        <dbReference type="Proteomes" id="UP001219862"/>
    </source>
</evidence>
<keyword evidence="4 9" id="KW-0812">Transmembrane</keyword>
<comment type="caution">
    <text evidence="12">The sequence shown here is derived from an EMBL/GenBank/DDBJ whole genome shotgun (WGS) entry which is preliminary data.</text>
</comment>
<dbReference type="CDD" id="cd16917">
    <property type="entry name" value="HATPase_UhpB-NarQ-NarX-like"/>
    <property type="match status" value="1"/>
</dbReference>
<dbReference type="InterPro" id="IPR017171">
    <property type="entry name" value="Sig_transdc_His_kinase_MctS"/>
</dbReference>
<dbReference type="Gene3D" id="1.20.5.1930">
    <property type="match status" value="1"/>
</dbReference>
<protein>
    <submittedName>
        <fullName evidence="12">Cache domain-containing protein</fullName>
    </submittedName>
</protein>
<keyword evidence="13" id="KW-1185">Reference proteome</keyword>
<evidence type="ECO:0000313" key="12">
    <source>
        <dbReference type="EMBL" id="MDC8785548.1"/>
    </source>
</evidence>
<evidence type="ECO:0000256" key="2">
    <source>
        <dbReference type="ARBA" id="ARBA00022475"/>
    </source>
</evidence>
<dbReference type="Proteomes" id="UP001219862">
    <property type="component" value="Unassembled WGS sequence"/>
</dbReference>
<keyword evidence="7" id="KW-0902">Two-component regulatory system</keyword>
<evidence type="ECO:0000256" key="7">
    <source>
        <dbReference type="ARBA" id="ARBA00023012"/>
    </source>
</evidence>
<feature type="transmembrane region" description="Helical" evidence="9">
    <location>
        <begin position="209"/>
        <end position="233"/>
    </location>
</feature>
<evidence type="ECO:0000256" key="4">
    <source>
        <dbReference type="ARBA" id="ARBA00022692"/>
    </source>
</evidence>
<gene>
    <name evidence="12" type="ORF">PRZ01_10120</name>
</gene>
<proteinExistence type="predicted"/>
<organism evidence="12 13">
    <name type="scientific">Roseateles koreensis</name>
    <dbReference type="NCBI Taxonomy" id="2987526"/>
    <lineage>
        <taxon>Bacteria</taxon>
        <taxon>Pseudomonadati</taxon>
        <taxon>Pseudomonadota</taxon>
        <taxon>Betaproteobacteria</taxon>
        <taxon>Burkholderiales</taxon>
        <taxon>Sphaerotilaceae</taxon>
        <taxon>Roseateles</taxon>
    </lineage>
</organism>
<evidence type="ECO:0000256" key="6">
    <source>
        <dbReference type="ARBA" id="ARBA00022989"/>
    </source>
</evidence>
<dbReference type="InterPro" id="IPR011712">
    <property type="entry name" value="Sig_transdc_His_kin_sub3_dim/P"/>
</dbReference>
<dbReference type="Gene3D" id="3.30.450.20">
    <property type="entry name" value="PAS domain"/>
    <property type="match status" value="1"/>
</dbReference>
<evidence type="ECO:0000256" key="9">
    <source>
        <dbReference type="SAM" id="Phobius"/>
    </source>
</evidence>
<dbReference type="SMART" id="SM00387">
    <property type="entry name" value="HATPase_c"/>
    <property type="match status" value="1"/>
</dbReference>
<dbReference type="InterPro" id="IPR003594">
    <property type="entry name" value="HATPase_dom"/>
</dbReference>